<organism evidence="2 3">
    <name type="scientific">Microbacterium mcarthurae</name>
    <dbReference type="NCBI Taxonomy" id="3035918"/>
    <lineage>
        <taxon>Bacteria</taxon>
        <taxon>Bacillati</taxon>
        <taxon>Actinomycetota</taxon>
        <taxon>Actinomycetes</taxon>
        <taxon>Micrococcales</taxon>
        <taxon>Microbacteriaceae</taxon>
        <taxon>Microbacterium</taxon>
    </lineage>
</organism>
<dbReference type="InterPro" id="IPR036388">
    <property type="entry name" value="WH-like_DNA-bd_sf"/>
</dbReference>
<accession>A0ABW9GG68</accession>
<proteinExistence type="predicted"/>
<dbReference type="Proteomes" id="UP001630303">
    <property type="component" value="Unassembled WGS sequence"/>
</dbReference>
<evidence type="ECO:0000259" key="1">
    <source>
        <dbReference type="Pfam" id="PF03551"/>
    </source>
</evidence>
<dbReference type="Pfam" id="PF03551">
    <property type="entry name" value="PadR"/>
    <property type="match status" value="1"/>
</dbReference>
<protein>
    <submittedName>
        <fullName evidence="2">PadR family transcriptional regulator</fullName>
    </submittedName>
</protein>
<dbReference type="PANTHER" id="PTHR33169:SF14">
    <property type="entry name" value="TRANSCRIPTIONAL REGULATOR RV3488"/>
    <property type="match status" value="1"/>
</dbReference>
<dbReference type="RefSeq" id="WP_408905557.1">
    <property type="nucleotide sequence ID" value="NZ_JAROCE010000002.1"/>
</dbReference>
<comment type="caution">
    <text evidence="2">The sequence shown here is derived from an EMBL/GenBank/DDBJ whole genome shotgun (WGS) entry which is preliminary data.</text>
</comment>
<name>A0ABW9GG68_9MICO</name>
<feature type="domain" description="Transcription regulator PadR N-terminal" evidence="1">
    <location>
        <begin position="17"/>
        <end position="89"/>
    </location>
</feature>
<dbReference type="EMBL" id="JAROCE010000002">
    <property type="protein sequence ID" value="MFM2720741.1"/>
    <property type="molecule type" value="Genomic_DNA"/>
</dbReference>
<dbReference type="SUPFAM" id="SSF46785">
    <property type="entry name" value="Winged helix' DNA-binding domain"/>
    <property type="match status" value="1"/>
</dbReference>
<evidence type="ECO:0000313" key="3">
    <source>
        <dbReference type="Proteomes" id="UP001630303"/>
    </source>
</evidence>
<dbReference type="InterPro" id="IPR052509">
    <property type="entry name" value="Metal_resp_DNA-bind_regulator"/>
</dbReference>
<reference evidence="2 3" key="1">
    <citation type="submission" date="2023-03" db="EMBL/GenBank/DDBJ databases">
        <title>MT1 and MT2 Draft Genomes of Novel Species.</title>
        <authorList>
            <person name="Venkateswaran K."/>
        </authorList>
    </citation>
    <scope>NUCLEOTIDE SEQUENCE [LARGE SCALE GENOMIC DNA]</scope>
    <source>
        <strain evidence="2 3">IF8SW-P5</strain>
    </source>
</reference>
<dbReference type="InterPro" id="IPR036390">
    <property type="entry name" value="WH_DNA-bd_sf"/>
</dbReference>
<dbReference type="PANTHER" id="PTHR33169">
    <property type="entry name" value="PADR-FAMILY TRANSCRIPTIONAL REGULATOR"/>
    <property type="match status" value="1"/>
</dbReference>
<evidence type="ECO:0000313" key="2">
    <source>
        <dbReference type="EMBL" id="MFM2720741.1"/>
    </source>
</evidence>
<sequence>MGRQDTEMLKGVLEGVVLAVLARRPAYGYEITADLRDRGFADLAEGTVYAILVRIEQRGLVDIEKVASEKGPPRKVFTLNDNGRAQLAEFWNTWSLLADRLEQLRDEGN</sequence>
<keyword evidence="3" id="KW-1185">Reference proteome</keyword>
<dbReference type="Gene3D" id="1.10.10.10">
    <property type="entry name" value="Winged helix-like DNA-binding domain superfamily/Winged helix DNA-binding domain"/>
    <property type="match status" value="1"/>
</dbReference>
<dbReference type="InterPro" id="IPR005149">
    <property type="entry name" value="Tscrpt_reg_PadR_N"/>
</dbReference>
<gene>
    <name evidence="2" type="ORF">P5G46_09520</name>
</gene>